<dbReference type="InterPro" id="IPR011761">
    <property type="entry name" value="ATP-grasp"/>
</dbReference>
<comment type="catalytic activity">
    <reaction evidence="14 17">
        <text>hydrogencarbonate + NH4(+) + 2 ATP = carbamoyl phosphate + 2 ADP + phosphate + 2 H(+)</text>
        <dbReference type="Rhea" id="RHEA:18029"/>
        <dbReference type="ChEBI" id="CHEBI:15378"/>
        <dbReference type="ChEBI" id="CHEBI:17544"/>
        <dbReference type="ChEBI" id="CHEBI:28938"/>
        <dbReference type="ChEBI" id="CHEBI:30616"/>
        <dbReference type="ChEBI" id="CHEBI:43474"/>
        <dbReference type="ChEBI" id="CHEBI:58228"/>
        <dbReference type="ChEBI" id="CHEBI:456216"/>
        <dbReference type="EC" id="6.3.4.16"/>
    </reaction>
</comment>
<feature type="binding site" evidence="17">
    <location>
        <position position="786"/>
    </location>
    <ligand>
        <name>ATP</name>
        <dbReference type="ChEBI" id="CHEBI:30616"/>
        <label>2</label>
    </ligand>
</feature>
<feature type="binding site" evidence="17">
    <location>
        <position position="300"/>
    </location>
    <ligand>
        <name>Mg(2+)</name>
        <dbReference type="ChEBI" id="CHEBI:18420"/>
        <label>2</label>
    </ligand>
</feature>
<dbReference type="PROSITE" id="PS00866">
    <property type="entry name" value="CPSASE_1"/>
    <property type="match status" value="2"/>
</dbReference>
<dbReference type="SMART" id="SM00851">
    <property type="entry name" value="MGS"/>
    <property type="match status" value="1"/>
</dbReference>
<evidence type="ECO:0000256" key="15">
    <source>
        <dbReference type="ARBA" id="ARBA00048816"/>
    </source>
</evidence>
<feature type="region of interest" description="Allosteric domain" evidence="17">
    <location>
        <begin position="936"/>
        <end position="1074"/>
    </location>
</feature>
<evidence type="ECO:0000256" key="16">
    <source>
        <dbReference type="ARBA" id="ARBA00060037"/>
    </source>
</evidence>
<dbReference type="Pfam" id="PF02142">
    <property type="entry name" value="MGS"/>
    <property type="match status" value="1"/>
</dbReference>
<dbReference type="Pfam" id="PF25596">
    <property type="entry name" value="CPSase_L_D1"/>
    <property type="match status" value="2"/>
</dbReference>
<dbReference type="HAMAP" id="MF_01210_B">
    <property type="entry name" value="CPSase_L_chain_B"/>
    <property type="match status" value="1"/>
</dbReference>
<name>A0A5Q2MYH3_9FIRM</name>
<feature type="binding site" evidence="17">
    <location>
        <position position="838"/>
    </location>
    <ligand>
        <name>ATP</name>
        <dbReference type="ChEBI" id="CHEBI:30616"/>
        <label>2</label>
    </ligand>
</feature>
<evidence type="ECO:0000256" key="9">
    <source>
        <dbReference type="ARBA" id="ARBA00022741"/>
    </source>
</evidence>
<sequence length="1074" mass="118035">MSDRKELRKVMVIGSGPIVIGQAAEFDYAGTQACRALKEEGFEVILVNSNPATIMTDANIADRVFIEPLTPDFVERIIRQEKPDGLLPTLGGQVGLNVARILAERGILEELNVRLLGTPLSAIEKAEDRDLFKQMMEEIGEPVPQSTIVETLEDAVAFAEEVGFPLIIRPAYTLGGTGGGIASDMEEFKAVAVRGLKHSPISQILVERSVAGWKEIEFEVMRDSADNCITICSMENVDPVGIHTGDSIVVAPTQTLSDREFQMLRAASIKIIRSLKIEGGCNVQLALHPDSFEYIVIEVNPRVSRSSALASKATGYPIAKVAAKIAIGKTLDEIPNAVTGKTYACFEPTIDYVVMKIPRWPFDKFTGAHRRLGTQMKATGEVMAIERNFEAALMKAIRSLEMGVEGLYQKGWDKLSDEDLTKALVEADDRRLFVLGEAFRRGWTVAKINEITAIDFFFLHKIKNIVTMENELATYKGQTVEAIPLDLLTKAKKMGFADADLARIVAIDEVTIRQYRLNEKIQPVYKMVDTCAAEFEAETPYFYSSYEKEDEANVTDRPKVVVLGSGPIRIGQGVEFDYCSVHSLWAIAERGYESIIINNNPETVSTDFDTADRLYFEPLLPEDVIHILNKEKPEGVIVQFGGQTAINLAAPLAEAGYKILGTSVDDIDRAEDRDRFDQVLTELDIAKPPGKTATSVEGALAVAREVGYPVLVRPSYVLGGRAMEIVYNDDELVGYMTTAVEVNPKHPVLVDKYMIGKEIEVDAIADGERVLIPGIMEHVERAGVHSGDSIAVYPANNLSERIINTIVDYTTKLALHLNVRGVLNIQYVLHDDQVYVIEVNPRSSRTVPYLSKITNIPMINIATRIILGETLAQQGYEGGLVPPPPYVAVKVPVFSFGKLVDVETSLGPEMKSTGEVMGVDANFHKAFYKALVGGGMDIPESGTVLATVADKDKDEAIAILKEFHELGFPIIATGGTAEALQKAGVPVQAVNKIGEGSPHIIDLIKEDKIQLIINTMTRGKEPQRDGFKIRRAAVEHSIPCLTSLDTTSVLLQTLKEIRKGNDFDMIPLQEYLAQ</sequence>
<evidence type="ECO:0000256" key="17">
    <source>
        <dbReference type="HAMAP-Rule" id="MF_01210"/>
    </source>
</evidence>
<dbReference type="PANTHER" id="PTHR11405">
    <property type="entry name" value="CARBAMOYLTRANSFERASE FAMILY MEMBER"/>
    <property type="match status" value="1"/>
</dbReference>
<feature type="binding site" evidence="17">
    <location>
        <position position="129"/>
    </location>
    <ligand>
        <name>ATP</name>
        <dbReference type="ChEBI" id="CHEBI:30616"/>
        <label>1</label>
    </ligand>
</feature>
<dbReference type="GO" id="GO:0046872">
    <property type="term" value="F:metal ion binding"/>
    <property type="evidence" value="ECO:0007669"/>
    <property type="project" value="UniProtKB-KW"/>
</dbReference>
<protein>
    <recommendedName>
        <fullName evidence="17">Carbamoyl phosphate synthase large chain</fullName>
        <ecNumber evidence="17">6.3.4.16</ecNumber>
        <ecNumber evidence="17">6.3.5.5</ecNumber>
    </recommendedName>
    <alternativeName>
        <fullName evidence="17">Carbamoyl phosphate synthetase ammonia chain</fullName>
    </alternativeName>
</protein>
<evidence type="ECO:0000256" key="7">
    <source>
        <dbReference type="ARBA" id="ARBA00022723"/>
    </source>
</evidence>
<feature type="binding site" evidence="17">
    <location>
        <position position="298"/>
    </location>
    <ligand>
        <name>Mg(2+)</name>
        <dbReference type="ChEBI" id="CHEBI:18420"/>
        <label>2</label>
    </ligand>
</feature>
<keyword evidence="7" id="KW-0479">Metal-binding</keyword>
<evidence type="ECO:0000259" key="18">
    <source>
        <dbReference type="PROSITE" id="PS50975"/>
    </source>
</evidence>
<dbReference type="CDD" id="cd01424">
    <property type="entry name" value="MGS_CPS_II"/>
    <property type="match status" value="1"/>
</dbReference>
<dbReference type="SUPFAM" id="SSF52335">
    <property type="entry name" value="Methylglyoxal synthase-like"/>
    <property type="match status" value="1"/>
</dbReference>
<keyword evidence="10 17" id="KW-0067">ATP-binding</keyword>
<feature type="binding site" evidence="17">
    <location>
        <position position="284"/>
    </location>
    <ligand>
        <name>ATP</name>
        <dbReference type="ChEBI" id="CHEBI:30616"/>
        <label>1</label>
    </ligand>
</feature>
<feature type="domain" description="ATP-grasp" evidence="18">
    <location>
        <begin position="133"/>
        <end position="327"/>
    </location>
</feature>
<keyword evidence="13" id="KW-0464">Manganese</keyword>
<accession>A0A5Q2MYH3</accession>
<keyword evidence="21" id="KW-1185">Reference proteome</keyword>
<feature type="binding site" evidence="17">
    <location>
        <position position="838"/>
    </location>
    <ligand>
        <name>Mg(2+)</name>
        <dbReference type="ChEBI" id="CHEBI:18420"/>
        <label>4</label>
    </ligand>
</feature>
<dbReference type="FunFam" id="1.10.1030.10:FF:000002">
    <property type="entry name" value="Carbamoyl-phosphate synthase large chain"/>
    <property type="match status" value="1"/>
</dbReference>
<comment type="pathway">
    <text evidence="2 17">Amino-acid biosynthesis; L-arginine biosynthesis; carbamoyl phosphate from bicarbonate: step 1/1.</text>
</comment>
<comment type="function">
    <text evidence="17">Large subunit of the glutamine-dependent carbamoyl phosphate synthetase (CPSase). CPSase catalyzes the formation of carbamoyl phosphate from the ammonia moiety of glutamine, carbonate, and phosphate donated by ATP, constituting the first step of 2 biosynthetic pathways, one leading to arginine and/or urea and the other to pyrimidine nucleotides. The large subunit (synthetase) binds the substrates ammonia (free or transferred from glutamine from the small subunit), hydrogencarbonate and ATP and carries out an ATP-coupled ligase reaction, activating hydrogencarbonate by forming carboxy phosphate which reacts with ammonia to form carbamoyl phosphate.</text>
</comment>
<dbReference type="Gene3D" id="3.40.50.20">
    <property type="match status" value="2"/>
</dbReference>
<evidence type="ECO:0000256" key="4">
    <source>
        <dbReference type="ARBA" id="ARBA00022571"/>
    </source>
</evidence>
<feature type="binding site" evidence="17">
    <location>
        <position position="242"/>
    </location>
    <ligand>
        <name>ATP</name>
        <dbReference type="ChEBI" id="CHEBI:30616"/>
        <label>1</label>
    </ligand>
</feature>
<keyword evidence="4 17" id="KW-0055">Arginine biosynthesis</keyword>
<feature type="binding site" evidence="17">
    <location>
        <position position="300"/>
    </location>
    <ligand>
        <name>Mn(2+)</name>
        <dbReference type="ChEBI" id="CHEBI:29035"/>
        <label>2</label>
    </ligand>
</feature>
<dbReference type="FunFam" id="3.40.50.20:FF:000002">
    <property type="entry name" value="Carbamoyl-phosphate synthase large chain"/>
    <property type="match status" value="1"/>
</dbReference>
<reference evidence="21" key="1">
    <citation type="submission" date="2019-11" db="EMBL/GenBank/DDBJ databases">
        <title>Genome sequence of Heliorestis convoluta strain HH, an alkaliphilic and minimalistic phototrophic bacterium from a soda lake in Egypt.</title>
        <authorList>
            <person name="Dewey E.D."/>
            <person name="Stokes L.M."/>
            <person name="Burchell B.M."/>
            <person name="Shaffer K.N."/>
            <person name="Huntington A.M."/>
            <person name="Baker J.M."/>
            <person name="Nadendla S."/>
            <person name="Giglio M.G."/>
            <person name="Touchman J.W."/>
            <person name="Blankenship R.E."/>
            <person name="Madigan M.T."/>
            <person name="Sattley W.M."/>
        </authorList>
    </citation>
    <scope>NUCLEOTIDE SEQUENCE [LARGE SCALE GENOMIC DNA]</scope>
    <source>
        <strain evidence="21">HH</strain>
    </source>
</reference>
<feature type="binding site" evidence="17">
    <location>
        <position position="298"/>
    </location>
    <ligand>
        <name>Mn(2+)</name>
        <dbReference type="ChEBI" id="CHEBI:29035"/>
        <label>2</label>
    </ligand>
</feature>
<dbReference type="EMBL" id="CP045875">
    <property type="protein sequence ID" value="QGG47964.1"/>
    <property type="molecule type" value="Genomic_DNA"/>
</dbReference>
<evidence type="ECO:0000256" key="5">
    <source>
        <dbReference type="ARBA" id="ARBA00022598"/>
    </source>
</evidence>
<dbReference type="SUPFAM" id="SSF48108">
    <property type="entry name" value="Carbamoyl phosphate synthetase, large subunit connection domain"/>
    <property type="match status" value="1"/>
</dbReference>
<feature type="binding site" evidence="17">
    <location>
        <position position="713"/>
    </location>
    <ligand>
        <name>ATP</name>
        <dbReference type="ChEBI" id="CHEBI:30616"/>
        <label>2</label>
    </ligand>
</feature>
<feature type="binding site" evidence="17">
    <location>
        <position position="298"/>
    </location>
    <ligand>
        <name>Mg(2+)</name>
        <dbReference type="ChEBI" id="CHEBI:18420"/>
        <label>1</label>
    </ligand>
</feature>
<dbReference type="PROSITE" id="PS51855">
    <property type="entry name" value="MGS"/>
    <property type="match status" value="1"/>
</dbReference>
<evidence type="ECO:0000256" key="2">
    <source>
        <dbReference type="ARBA" id="ARBA00005077"/>
    </source>
</evidence>
<evidence type="ECO:0000256" key="13">
    <source>
        <dbReference type="ARBA" id="ARBA00023211"/>
    </source>
</evidence>
<keyword evidence="9 17" id="KW-0547">Nucleotide-binding</keyword>
<feature type="binding site" evidence="17">
    <location>
        <position position="208"/>
    </location>
    <ligand>
        <name>ATP</name>
        <dbReference type="ChEBI" id="CHEBI:30616"/>
        <label>1</label>
    </ligand>
</feature>
<feature type="binding site" evidence="17">
    <location>
        <position position="176"/>
    </location>
    <ligand>
        <name>ATP</name>
        <dbReference type="ChEBI" id="CHEBI:30616"/>
        <label>1</label>
    </ligand>
</feature>
<feature type="binding site" evidence="17">
    <location>
        <position position="243"/>
    </location>
    <ligand>
        <name>ATP</name>
        <dbReference type="ChEBI" id="CHEBI:30616"/>
        <label>1</label>
    </ligand>
</feature>
<dbReference type="InterPro" id="IPR005483">
    <property type="entry name" value="CPSase_dom"/>
</dbReference>
<dbReference type="GO" id="GO:0006541">
    <property type="term" value="P:glutamine metabolic process"/>
    <property type="evidence" value="ECO:0007669"/>
    <property type="project" value="TreeGrafter"/>
</dbReference>
<comment type="function">
    <text evidence="16">Small subunit of the glutamine-dependent carbamoyl phosphate synthetase (CPSase). CPSase catalyzes the formation of carbamoyl phosphate from the ammonia moiety of glutamine, carbonate, and phosphate donated by ATP, constituting the first step of the biosynthetic pathway leading to pyrimidine nucleotides. The large subunit (synthetase) binds the substrates ammonia (free or transferred from glutamine from the small subunit), hydrogencarbonate and ATP and carries out an ATP-coupled ligase reaction, activating hydrogencarbonate by forming carboxy phosphate which reacts with ammonia to form carbamoyl phosphate.</text>
</comment>
<comment type="subunit">
    <text evidence="17">Composed of two chains; the small (or glutamine) chain promotes the hydrolysis of glutamine to ammonia, which is used by the large (or ammonia) chain to synthesize carbamoyl phosphate. Tetramer of heterodimers (alpha,beta)4.</text>
</comment>
<dbReference type="NCBIfam" id="NF009455">
    <property type="entry name" value="PRK12815.1"/>
    <property type="match status" value="1"/>
</dbReference>
<dbReference type="PRINTS" id="PR00098">
    <property type="entry name" value="CPSASE"/>
</dbReference>
<feature type="binding site" evidence="17">
    <location>
        <position position="826"/>
    </location>
    <ligand>
        <name>Mg(2+)</name>
        <dbReference type="ChEBI" id="CHEBI:18420"/>
        <label>3</label>
    </ligand>
</feature>
<dbReference type="Gene3D" id="3.30.470.20">
    <property type="entry name" value="ATP-grasp fold, B domain"/>
    <property type="match status" value="2"/>
</dbReference>
<dbReference type="FunFam" id="3.30.470.20:FF:000001">
    <property type="entry name" value="Carbamoyl-phosphate synthase large chain"/>
    <property type="match status" value="1"/>
</dbReference>
<dbReference type="UniPathway" id="UPA00070">
    <property type="reaction ID" value="UER00115"/>
</dbReference>
<dbReference type="InterPro" id="IPR033937">
    <property type="entry name" value="MGS_CPS_CarB"/>
</dbReference>
<proteinExistence type="inferred from homology"/>
<comment type="catalytic activity">
    <reaction evidence="15 17">
        <text>hydrogencarbonate + L-glutamine + 2 ATP + H2O = carbamoyl phosphate + L-glutamate + 2 ADP + phosphate + 2 H(+)</text>
        <dbReference type="Rhea" id="RHEA:18633"/>
        <dbReference type="ChEBI" id="CHEBI:15377"/>
        <dbReference type="ChEBI" id="CHEBI:15378"/>
        <dbReference type="ChEBI" id="CHEBI:17544"/>
        <dbReference type="ChEBI" id="CHEBI:29985"/>
        <dbReference type="ChEBI" id="CHEBI:30616"/>
        <dbReference type="ChEBI" id="CHEBI:43474"/>
        <dbReference type="ChEBI" id="CHEBI:58228"/>
        <dbReference type="ChEBI" id="CHEBI:58359"/>
        <dbReference type="ChEBI" id="CHEBI:456216"/>
        <dbReference type="EC" id="6.3.5.5"/>
    </reaction>
</comment>
<dbReference type="Proteomes" id="UP000366051">
    <property type="component" value="Chromosome"/>
</dbReference>
<dbReference type="InterPro" id="IPR036914">
    <property type="entry name" value="MGS-like_dom_sf"/>
</dbReference>
<dbReference type="SMART" id="SM01096">
    <property type="entry name" value="CPSase_L_D3"/>
    <property type="match status" value="1"/>
</dbReference>
<feature type="region of interest" description="Carbamoyl phosphate synthetic domain" evidence="17">
    <location>
        <begin position="553"/>
        <end position="935"/>
    </location>
</feature>
<keyword evidence="6 17" id="KW-0028">Amino-acid biosynthesis</keyword>
<feature type="binding site" evidence="17">
    <location>
        <position position="175"/>
    </location>
    <ligand>
        <name>ATP</name>
        <dbReference type="ChEBI" id="CHEBI:30616"/>
        <label>1</label>
    </ligand>
</feature>
<dbReference type="PROSITE" id="PS00867">
    <property type="entry name" value="CPSASE_2"/>
    <property type="match status" value="2"/>
</dbReference>
<feature type="domain" description="ATP-grasp" evidence="18">
    <location>
        <begin position="677"/>
        <end position="867"/>
    </location>
</feature>
<dbReference type="InterPro" id="IPR006275">
    <property type="entry name" value="CPSase_lsu"/>
</dbReference>
<dbReference type="SUPFAM" id="SSF52440">
    <property type="entry name" value="PreATP-grasp domain"/>
    <property type="match status" value="2"/>
</dbReference>
<evidence type="ECO:0000259" key="19">
    <source>
        <dbReference type="PROSITE" id="PS51855"/>
    </source>
</evidence>
<feature type="binding site" evidence="17">
    <location>
        <position position="826"/>
    </location>
    <ligand>
        <name>ATP</name>
        <dbReference type="ChEBI" id="CHEBI:30616"/>
        <label>2</label>
    </ligand>
</feature>
<dbReference type="GO" id="GO:0005737">
    <property type="term" value="C:cytoplasm"/>
    <property type="evidence" value="ECO:0007669"/>
    <property type="project" value="TreeGrafter"/>
</dbReference>
<dbReference type="FunFam" id="3.30.470.20:FF:000026">
    <property type="entry name" value="Carbamoyl-phosphate synthase large chain"/>
    <property type="match status" value="1"/>
</dbReference>
<dbReference type="SUPFAM" id="SSF56059">
    <property type="entry name" value="Glutathione synthetase ATP-binding domain-like"/>
    <property type="match status" value="2"/>
</dbReference>
<dbReference type="FunFam" id="3.40.50.20:FF:000001">
    <property type="entry name" value="Carbamoyl-phosphate synthase large chain"/>
    <property type="match status" value="1"/>
</dbReference>
<gene>
    <name evidence="17" type="primary">carB</name>
    <name evidence="20" type="ORF">FTV88_1866</name>
</gene>
<comment type="pathway">
    <text evidence="17">Pyrimidine metabolism; UMP biosynthesis via de novo pathway; (S)-dihydroorotate from bicarbonate: step 1/3.</text>
</comment>
<keyword evidence="5 17" id="KW-0436">Ligase</keyword>
<dbReference type="GO" id="GO:0006526">
    <property type="term" value="P:L-arginine biosynthetic process"/>
    <property type="evidence" value="ECO:0007669"/>
    <property type="project" value="UniProtKB-UniRule"/>
</dbReference>
<dbReference type="GO" id="GO:0005524">
    <property type="term" value="F:ATP binding"/>
    <property type="evidence" value="ECO:0007669"/>
    <property type="project" value="UniProtKB-UniRule"/>
</dbReference>
<evidence type="ECO:0000256" key="14">
    <source>
        <dbReference type="ARBA" id="ARBA00047359"/>
    </source>
</evidence>
<dbReference type="Pfam" id="PF02786">
    <property type="entry name" value="CPSase_L_D2"/>
    <property type="match status" value="2"/>
</dbReference>
<feature type="binding site" evidence="17">
    <location>
        <position position="838"/>
    </location>
    <ligand>
        <name>Mn(2+)</name>
        <dbReference type="ChEBI" id="CHEBI:29035"/>
        <label>4</label>
    </ligand>
</feature>
<dbReference type="KEGG" id="hcv:FTV88_1866"/>
<dbReference type="PROSITE" id="PS50975">
    <property type="entry name" value="ATP_GRASP"/>
    <property type="match status" value="2"/>
</dbReference>
<evidence type="ECO:0000256" key="10">
    <source>
        <dbReference type="ARBA" id="ARBA00022840"/>
    </source>
</evidence>
<comment type="domain">
    <text evidence="17">The large subunit is composed of 2 ATP-grasp domains that are involved in binding the 2 ATP molecules needed for carbamoyl phosphate synthesis. The N-terminal ATP-grasp domain (referred to as the carboxyphosphate synthetic component) catalyzes the ATP-dependent phosphorylation of hydrogencarbonate to carboxyphosphate and the subsequent nucleophilic attack by ammonia to form a carbamate intermediate. The C-terminal ATP-grasp domain (referred to as the carbamoyl phosphate synthetic component) then catalyzes the phosphorylation of carbamate with the second ATP to form the end product carbamoyl phosphate. The reactive and unstable enzyme intermediates are sequentially channeled from one active site to the next through the interior of the protein over a distance of at least 96 A.</text>
</comment>
<evidence type="ECO:0000256" key="12">
    <source>
        <dbReference type="ARBA" id="ARBA00022975"/>
    </source>
</evidence>
<feature type="binding site" evidence="17">
    <location>
        <position position="298"/>
    </location>
    <ligand>
        <name>ATP</name>
        <dbReference type="ChEBI" id="CHEBI:30616"/>
        <label>1</label>
    </ligand>
</feature>
<dbReference type="UniPathway" id="UPA00068">
    <property type="reaction ID" value="UER00171"/>
</dbReference>
<feature type="binding site" evidence="17">
    <location>
        <position position="215"/>
    </location>
    <ligand>
        <name>ATP</name>
        <dbReference type="ChEBI" id="CHEBI:30616"/>
        <label>1</label>
    </ligand>
</feature>
<dbReference type="InterPro" id="IPR005479">
    <property type="entry name" value="CPAse_ATP-bd"/>
</dbReference>
<feature type="binding site" evidence="17">
    <location>
        <position position="838"/>
    </location>
    <ligand>
        <name>Mn(2+)</name>
        <dbReference type="ChEBI" id="CHEBI:29035"/>
        <label>3</label>
    </ligand>
</feature>
<feature type="binding site" evidence="17">
    <location>
        <position position="284"/>
    </location>
    <ligand>
        <name>Mn(2+)</name>
        <dbReference type="ChEBI" id="CHEBI:29035"/>
        <label>1</label>
    </ligand>
</feature>
<evidence type="ECO:0000256" key="6">
    <source>
        <dbReference type="ARBA" id="ARBA00022605"/>
    </source>
</evidence>
<dbReference type="AlphaFoldDB" id="A0A5Q2MYH3"/>
<feature type="binding site" evidence="17">
    <location>
        <position position="284"/>
    </location>
    <ligand>
        <name>Mg(2+)</name>
        <dbReference type="ChEBI" id="CHEBI:18420"/>
        <label>1</label>
    </ligand>
</feature>
<feature type="domain" description="MGS-like" evidence="19">
    <location>
        <begin position="936"/>
        <end position="1074"/>
    </location>
</feature>
<keyword evidence="8 17" id="KW-0677">Repeat</keyword>
<dbReference type="Gene3D" id="1.10.1030.10">
    <property type="entry name" value="Carbamoyl-phosphate synthetase, large subunit oligomerisation domain"/>
    <property type="match status" value="1"/>
</dbReference>
<feature type="binding site" evidence="17">
    <location>
        <position position="758"/>
    </location>
    <ligand>
        <name>ATP</name>
        <dbReference type="ChEBI" id="CHEBI:30616"/>
        <label>2</label>
    </ligand>
</feature>
<dbReference type="EC" id="6.3.5.5" evidence="17"/>
<evidence type="ECO:0000256" key="11">
    <source>
        <dbReference type="ARBA" id="ARBA00022842"/>
    </source>
</evidence>
<comment type="caution">
    <text evidence="17">Lacks conserved residue(s) required for the propagation of feature annotation.</text>
</comment>
<feature type="binding site" evidence="17">
    <location>
        <position position="241"/>
    </location>
    <ligand>
        <name>ATP</name>
        <dbReference type="ChEBI" id="CHEBI:30616"/>
        <label>1</label>
    </ligand>
</feature>
<feature type="binding site" evidence="17">
    <location>
        <position position="210"/>
    </location>
    <ligand>
        <name>ATP</name>
        <dbReference type="ChEBI" id="CHEBI:30616"/>
        <label>1</label>
    </ligand>
</feature>
<keyword evidence="11" id="KW-0460">Magnesium</keyword>
<feature type="binding site" evidence="17">
    <location>
        <position position="826"/>
    </location>
    <ligand>
        <name>Mn(2+)</name>
        <dbReference type="ChEBI" id="CHEBI:29035"/>
        <label>3</label>
    </ligand>
</feature>
<dbReference type="InterPro" id="IPR005480">
    <property type="entry name" value="CPSase_lsu_oligo"/>
</dbReference>
<dbReference type="Gene3D" id="3.40.50.1380">
    <property type="entry name" value="Methylglyoxal synthase-like domain"/>
    <property type="match status" value="1"/>
</dbReference>
<feature type="binding site" evidence="17">
    <location>
        <position position="752"/>
    </location>
    <ligand>
        <name>ATP</name>
        <dbReference type="ChEBI" id="CHEBI:30616"/>
        <label>2</label>
    </ligand>
</feature>
<dbReference type="FunFam" id="3.30.1490.20:FF:000001">
    <property type="entry name" value="Carbamoyl-phosphate synthase large chain"/>
    <property type="match status" value="1"/>
</dbReference>
<feature type="binding site" evidence="17">
    <location>
        <position position="784"/>
    </location>
    <ligand>
        <name>ATP</name>
        <dbReference type="ChEBI" id="CHEBI:30616"/>
        <label>2</label>
    </ligand>
</feature>
<comment type="similarity">
    <text evidence="3 17">Belongs to the CarB family.</text>
</comment>
<evidence type="ECO:0000313" key="20">
    <source>
        <dbReference type="EMBL" id="QGG47964.1"/>
    </source>
</evidence>
<dbReference type="GO" id="GO:0004087">
    <property type="term" value="F:carbamoyl-phosphate synthase (ammonia) activity"/>
    <property type="evidence" value="ECO:0007669"/>
    <property type="project" value="UniProtKB-EC"/>
</dbReference>
<feature type="binding site" evidence="17">
    <location>
        <position position="840"/>
    </location>
    <ligand>
        <name>Mn(2+)</name>
        <dbReference type="ChEBI" id="CHEBI:29035"/>
        <label>4</label>
    </ligand>
</feature>
<feature type="binding site" evidence="17">
    <location>
        <position position="783"/>
    </location>
    <ligand>
        <name>ATP</name>
        <dbReference type="ChEBI" id="CHEBI:30616"/>
        <label>2</label>
    </ligand>
</feature>
<organism evidence="20 21">
    <name type="scientific">Heliorestis convoluta</name>
    <dbReference type="NCBI Taxonomy" id="356322"/>
    <lineage>
        <taxon>Bacteria</taxon>
        <taxon>Bacillati</taxon>
        <taxon>Bacillota</taxon>
        <taxon>Clostridia</taxon>
        <taxon>Eubacteriales</taxon>
        <taxon>Heliobacteriaceae</taxon>
        <taxon>Heliorestis</taxon>
    </lineage>
</organism>
<dbReference type="InterPro" id="IPR011607">
    <property type="entry name" value="MGS-like_dom"/>
</dbReference>
<evidence type="ECO:0000256" key="1">
    <source>
        <dbReference type="ARBA" id="ARBA00001936"/>
    </source>
</evidence>
<dbReference type="HAMAP" id="MF_01210_A">
    <property type="entry name" value="CPSase_L_chain_A"/>
    <property type="match status" value="1"/>
</dbReference>
<dbReference type="NCBIfam" id="TIGR01369">
    <property type="entry name" value="CPSaseII_lrg"/>
    <property type="match status" value="1"/>
</dbReference>
<keyword evidence="12 17" id="KW-0665">Pyrimidine biosynthesis</keyword>
<dbReference type="GO" id="GO:0044205">
    <property type="term" value="P:'de novo' UMP biosynthetic process"/>
    <property type="evidence" value="ECO:0007669"/>
    <property type="project" value="UniProtKB-UniRule"/>
</dbReference>
<evidence type="ECO:0000256" key="3">
    <source>
        <dbReference type="ARBA" id="ARBA00009799"/>
    </source>
</evidence>
<dbReference type="NCBIfam" id="NF003671">
    <property type="entry name" value="PRK05294.1"/>
    <property type="match status" value="1"/>
</dbReference>
<comment type="cofactor">
    <cofactor evidence="1">
        <name>Mn(2+)</name>
        <dbReference type="ChEBI" id="CHEBI:29035"/>
    </cofactor>
</comment>
<dbReference type="Pfam" id="PF02787">
    <property type="entry name" value="CPSase_L_D3"/>
    <property type="match status" value="1"/>
</dbReference>
<feature type="binding site" evidence="17">
    <location>
        <position position="298"/>
    </location>
    <ligand>
        <name>Mn(2+)</name>
        <dbReference type="ChEBI" id="CHEBI:29035"/>
        <label>1</label>
    </ligand>
</feature>
<dbReference type="InterPro" id="IPR016185">
    <property type="entry name" value="PreATP-grasp_dom_sf"/>
</dbReference>
<evidence type="ECO:0000256" key="8">
    <source>
        <dbReference type="ARBA" id="ARBA00022737"/>
    </source>
</evidence>
<dbReference type="GO" id="GO:0004088">
    <property type="term" value="F:carbamoyl-phosphate synthase (glutamine-hydrolyzing) activity"/>
    <property type="evidence" value="ECO:0007669"/>
    <property type="project" value="UniProtKB-UniRule"/>
</dbReference>
<dbReference type="OrthoDB" id="9804197at2"/>
<evidence type="ECO:0000313" key="21">
    <source>
        <dbReference type="Proteomes" id="UP000366051"/>
    </source>
</evidence>
<feature type="region of interest" description="Carboxyphosphate synthetic domain" evidence="17">
    <location>
        <begin position="1"/>
        <end position="401"/>
    </location>
</feature>
<dbReference type="InterPro" id="IPR058047">
    <property type="entry name" value="CPSase_preATP-grasp"/>
</dbReference>
<dbReference type="InterPro" id="IPR036897">
    <property type="entry name" value="CarbamoylP_synth_lsu_oligo_sf"/>
</dbReference>
<feature type="binding site" evidence="17">
    <location>
        <position position="169"/>
    </location>
    <ligand>
        <name>ATP</name>
        <dbReference type="ChEBI" id="CHEBI:30616"/>
        <label>1</label>
    </ligand>
</feature>
<dbReference type="RefSeq" id="WP_153725245.1">
    <property type="nucleotide sequence ID" value="NZ_CP045875.1"/>
</dbReference>
<dbReference type="PANTHER" id="PTHR11405:SF53">
    <property type="entry name" value="CARBAMOYL-PHOSPHATE SYNTHASE [AMMONIA], MITOCHONDRIAL"/>
    <property type="match status" value="1"/>
</dbReference>
<feature type="binding site" evidence="17">
    <location>
        <position position="840"/>
    </location>
    <ligand>
        <name>Mg(2+)</name>
        <dbReference type="ChEBI" id="CHEBI:18420"/>
        <label>4</label>
    </ligand>
</feature>
<dbReference type="EC" id="6.3.4.16" evidence="17"/>
<comment type="cofactor">
    <cofactor evidence="17">
        <name>Mg(2+)</name>
        <dbReference type="ChEBI" id="CHEBI:18420"/>
    </cofactor>
    <cofactor evidence="17">
        <name>Mn(2+)</name>
        <dbReference type="ChEBI" id="CHEBI:29035"/>
    </cofactor>
    <text evidence="17">Binds 4 Mg(2+) or Mn(2+) ions per subunit.</text>
</comment>
<feature type="binding site" evidence="17">
    <location>
        <position position="785"/>
    </location>
    <ligand>
        <name>ATP</name>
        <dbReference type="ChEBI" id="CHEBI:30616"/>
        <label>2</label>
    </ligand>
</feature>
<feature type="binding site" evidence="17">
    <location>
        <position position="838"/>
    </location>
    <ligand>
        <name>Mg(2+)</name>
        <dbReference type="ChEBI" id="CHEBI:18420"/>
        <label>3</label>
    </ligand>
</feature>